<feature type="chain" id="PRO_5046118629" description="Lectin-like protein BA14k" evidence="7">
    <location>
        <begin position="25"/>
        <end position="129"/>
    </location>
</feature>
<evidence type="ECO:0000256" key="2">
    <source>
        <dbReference type="ARBA" id="ARBA00010270"/>
    </source>
</evidence>
<protein>
    <recommendedName>
        <fullName evidence="3">Lectin-like protein BA14k</fullName>
    </recommendedName>
</protein>
<keyword evidence="9" id="KW-1185">Reference proteome</keyword>
<evidence type="ECO:0000256" key="5">
    <source>
        <dbReference type="ARBA" id="ARBA00022734"/>
    </source>
</evidence>
<evidence type="ECO:0000256" key="3">
    <source>
        <dbReference type="ARBA" id="ARBA00020552"/>
    </source>
</evidence>
<reference evidence="8 9" key="1">
    <citation type="submission" date="2023-11" db="EMBL/GenBank/DDBJ databases">
        <authorList>
            <person name="Bao R."/>
        </authorList>
    </citation>
    <scope>NUCLEOTIDE SEQUENCE [LARGE SCALE GENOMIC DNA]</scope>
    <source>
        <strain evidence="8 9">PJ23</strain>
    </source>
</reference>
<keyword evidence="5" id="KW-0430">Lectin</keyword>
<organism evidence="8 9">
    <name type="scientific">Terrihabitans rhizophilus</name>
    <dbReference type="NCBI Taxonomy" id="3092662"/>
    <lineage>
        <taxon>Bacteria</taxon>
        <taxon>Pseudomonadati</taxon>
        <taxon>Pseudomonadota</taxon>
        <taxon>Alphaproteobacteria</taxon>
        <taxon>Hyphomicrobiales</taxon>
        <taxon>Terrihabitans</taxon>
    </lineage>
</organism>
<dbReference type="RefSeq" id="WP_319843426.1">
    <property type="nucleotide sequence ID" value="NZ_JAXAFJ010000002.1"/>
</dbReference>
<keyword evidence="7" id="KW-0732">Signal</keyword>
<evidence type="ECO:0000313" key="9">
    <source>
        <dbReference type="Proteomes" id="UP001274321"/>
    </source>
</evidence>
<evidence type="ECO:0000313" key="8">
    <source>
        <dbReference type="EMBL" id="MDX6805304.1"/>
    </source>
</evidence>
<comment type="caution">
    <text evidence="8">The sequence shown here is derived from an EMBL/GenBank/DDBJ whole genome shotgun (WGS) entry which is preliminary data.</text>
</comment>
<dbReference type="EMBL" id="JAXAFJ010000002">
    <property type="protein sequence ID" value="MDX6805304.1"/>
    <property type="molecule type" value="Genomic_DNA"/>
</dbReference>
<proteinExistence type="inferred from homology"/>
<accession>A0ABU4RKC9</accession>
<gene>
    <name evidence="8" type="ORF">SCD90_04435</name>
</gene>
<feature type="signal peptide" evidence="7">
    <location>
        <begin position="1"/>
        <end position="24"/>
    </location>
</feature>
<comment type="subcellular location">
    <subcellularLocation>
        <location evidence="1">Membrane</location>
        <topology evidence="1">Single-pass membrane protein</topology>
    </subcellularLocation>
</comment>
<evidence type="ECO:0000256" key="1">
    <source>
        <dbReference type="ARBA" id="ARBA00004167"/>
    </source>
</evidence>
<keyword evidence="4" id="KW-1003">Cell membrane</keyword>
<dbReference type="Pfam" id="PF07886">
    <property type="entry name" value="BA14K"/>
    <property type="match status" value="1"/>
</dbReference>
<keyword evidence="4" id="KW-0472">Membrane</keyword>
<sequence>MKKILVSGMAGMMALASVAVPASAQVAGTHAPVAAAAESNNGIETVQRRYYDDRRYRNDRRHRHYRDRGSNVGVGVAAGVLGLAAGAAIASSANRNRDDAYEFCASRFQSWNPRTGLYLGADGRQHSCP</sequence>
<comment type="function">
    <text evidence="6">Has immunoglobulin-binding and hemagglutination properties, and can bind to mannose. Essential for virulence. May be involved in LPS biosynthesis or polysaccharide transport.</text>
</comment>
<dbReference type="InterPro" id="IPR012413">
    <property type="entry name" value="BA14K"/>
</dbReference>
<name>A0ABU4RKC9_9HYPH</name>
<comment type="similarity">
    <text evidence="2">Belongs to the BA14k family.</text>
</comment>
<evidence type="ECO:0000256" key="7">
    <source>
        <dbReference type="SAM" id="SignalP"/>
    </source>
</evidence>
<evidence type="ECO:0000256" key="6">
    <source>
        <dbReference type="ARBA" id="ARBA00025321"/>
    </source>
</evidence>
<evidence type="ECO:0000256" key="4">
    <source>
        <dbReference type="ARBA" id="ARBA00022475"/>
    </source>
</evidence>
<dbReference type="Proteomes" id="UP001274321">
    <property type="component" value="Unassembled WGS sequence"/>
</dbReference>